<dbReference type="Gene3D" id="3.90.1150.10">
    <property type="entry name" value="Aspartate Aminotransferase, domain 1"/>
    <property type="match status" value="1"/>
</dbReference>
<dbReference type="EMBL" id="CM000846">
    <property type="protein sequence ID" value="KRH18830.1"/>
    <property type="molecule type" value="Genomic_DNA"/>
</dbReference>
<dbReference type="InParanoid" id="A0A0R0GK79"/>
<keyword evidence="3" id="KW-0663">Pyridoxal phosphate</keyword>
<dbReference type="InterPro" id="IPR015422">
    <property type="entry name" value="PyrdxlP-dep_Trfase_small"/>
</dbReference>
<evidence type="ECO:0000313" key="6">
    <source>
        <dbReference type="EMBL" id="KRH18830.1"/>
    </source>
</evidence>
<evidence type="ECO:0000259" key="5">
    <source>
        <dbReference type="Pfam" id="PF00464"/>
    </source>
</evidence>
<evidence type="ECO:0000256" key="2">
    <source>
        <dbReference type="ARBA" id="ARBA00001933"/>
    </source>
</evidence>
<dbReference type="InterPro" id="IPR015421">
    <property type="entry name" value="PyrdxlP-dep_Trfase_major"/>
</dbReference>
<protein>
    <recommendedName>
        <fullName evidence="5">Serine hydroxymethyltransferase-like domain-containing protein</fullName>
    </recommendedName>
</protein>
<dbReference type="PANTHER" id="PTHR11680">
    <property type="entry name" value="SERINE HYDROXYMETHYLTRANSFERASE"/>
    <property type="match status" value="1"/>
</dbReference>
<dbReference type="AlphaFoldDB" id="A0A0R0GK79"/>
<dbReference type="EnsemblPlants" id="KRH18830">
    <property type="protein sequence ID" value="KRH18830"/>
    <property type="gene ID" value="GLYMA_13G084900"/>
</dbReference>
<sequence>MGSGKSRDISSLDYDYLVRMFSLDCEDSSCPFEEEKINFALYPSLQGGLRNNHTAVPATALEQGKVPMYKPYIQQVKKSALASALLKRKCRLATNETHNHLLLCDLTILGLIGNLVFFYSTFCNMSQTL</sequence>
<evidence type="ECO:0000256" key="1">
    <source>
        <dbReference type="ARBA" id="ARBA00001528"/>
    </source>
</evidence>
<reference evidence="6" key="3">
    <citation type="submission" date="2018-07" db="EMBL/GenBank/DDBJ databases">
        <title>WGS assembly of Glycine max.</title>
        <authorList>
            <person name="Schmutz J."/>
            <person name="Cannon S."/>
            <person name="Schlueter J."/>
            <person name="Ma J."/>
            <person name="Mitros T."/>
            <person name="Nelson W."/>
            <person name="Hyten D."/>
            <person name="Song Q."/>
            <person name="Thelen J."/>
            <person name="Cheng J."/>
            <person name="Xu D."/>
            <person name="Hellsten U."/>
            <person name="May G."/>
            <person name="Yu Y."/>
            <person name="Sakurai T."/>
            <person name="Umezawa T."/>
            <person name="Bhattacharyya M."/>
            <person name="Sandhu D."/>
            <person name="Valliyodan B."/>
            <person name="Lindquist E."/>
            <person name="Peto M."/>
            <person name="Grant D."/>
            <person name="Shu S."/>
            <person name="Goodstein D."/>
            <person name="Barry K."/>
            <person name="Futrell-Griggs M."/>
            <person name="Abernathy B."/>
            <person name="Du J."/>
            <person name="Tian Z."/>
            <person name="Zhu L."/>
            <person name="Gill N."/>
            <person name="Joshi T."/>
            <person name="Libault M."/>
            <person name="Sethuraman A."/>
            <person name="Zhang X."/>
            <person name="Shinozaki K."/>
            <person name="Nguyen H."/>
            <person name="Wing R."/>
            <person name="Cregan P."/>
            <person name="Specht J."/>
            <person name="Grimwood J."/>
            <person name="Rokhsar D."/>
            <person name="Stacey G."/>
            <person name="Shoemaker R."/>
            <person name="Jackson S."/>
        </authorList>
    </citation>
    <scope>NUCLEOTIDE SEQUENCE</scope>
    <source>
        <tissue evidence="6">Callus</tissue>
    </source>
</reference>
<accession>A0A0R0GK79</accession>
<dbReference type="OrthoDB" id="10265628at2759"/>
<dbReference type="Proteomes" id="UP000008827">
    <property type="component" value="Chromosome 13"/>
</dbReference>
<keyword evidence="8" id="KW-1185">Reference proteome</keyword>
<dbReference type="PANTHER" id="PTHR11680:SF7">
    <property type="entry name" value="SERINE HYDROXYMETHYLTRANSFERASE 7"/>
    <property type="match status" value="1"/>
</dbReference>
<dbReference type="Gene3D" id="3.40.640.10">
    <property type="entry name" value="Type I PLP-dependent aspartate aminotransferase-like (Major domain)"/>
    <property type="match status" value="1"/>
</dbReference>
<dbReference type="InterPro" id="IPR039429">
    <property type="entry name" value="SHMT-like_dom"/>
</dbReference>
<evidence type="ECO:0000256" key="4">
    <source>
        <dbReference type="SAM" id="Phobius"/>
    </source>
</evidence>
<name>A0A0R0GK79_SOYBN</name>
<dbReference type="Gramene" id="KRH18830">
    <property type="protein sequence ID" value="KRH18830"/>
    <property type="gene ID" value="GLYMA_13G084900"/>
</dbReference>
<dbReference type="STRING" id="3847.A0A0R0GK79"/>
<comment type="catalytic activity">
    <reaction evidence="1">
        <text>(6R)-5,10-methylene-5,6,7,8-tetrahydrofolate + glycine + H2O = (6S)-5,6,7,8-tetrahydrofolate + L-serine</text>
        <dbReference type="Rhea" id="RHEA:15481"/>
        <dbReference type="ChEBI" id="CHEBI:15377"/>
        <dbReference type="ChEBI" id="CHEBI:15636"/>
        <dbReference type="ChEBI" id="CHEBI:33384"/>
        <dbReference type="ChEBI" id="CHEBI:57305"/>
        <dbReference type="ChEBI" id="CHEBI:57453"/>
        <dbReference type="EC" id="2.1.2.1"/>
    </reaction>
</comment>
<evidence type="ECO:0000313" key="8">
    <source>
        <dbReference type="Proteomes" id="UP000008827"/>
    </source>
</evidence>
<dbReference type="Pfam" id="PF00464">
    <property type="entry name" value="SHMT"/>
    <property type="match status" value="1"/>
</dbReference>
<dbReference type="InterPro" id="IPR015424">
    <property type="entry name" value="PyrdxlP-dep_Trfase"/>
</dbReference>
<keyword evidence="4" id="KW-0812">Transmembrane</keyword>
<feature type="domain" description="Serine hydroxymethyltransferase-like" evidence="5">
    <location>
        <begin position="34"/>
        <end position="115"/>
    </location>
</feature>
<dbReference type="UniPathway" id="UPA00193"/>
<dbReference type="GO" id="GO:0004372">
    <property type="term" value="F:glycine hydroxymethyltransferase activity"/>
    <property type="evidence" value="ECO:0007669"/>
    <property type="project" value="UniProtKB-EC"/>
</dbReference>
<keyword evidence="4" id="KW-0472">Membrane</keyword>
<dbReference type="InterPro" id="IPR049943">
    <property type="entry name" value="Ser_HO-MeTrfase-like"/>
</dbReference>
<evidence type="ECO:0000313" key="7">
    <source>
        <dbReference type="EnsemblPlants" id="KRH18830"/>
    </source>
</evidence>
<keyword evidence="4" id="KW-1133">Transmembrane helix</keyword>
<comment type="cofactor">
    <cofactor evidence="2">
        <name>pyridoxal 5'-phosphate</name>
        <dbReference type="ChEBI" id="CHEBI:597326"/>
    </cofactor>
</comment>
<reference evidence="7" key="2">
    <citation type="submission" date="2018-02" db="UniProtKB">
        <authorList>
            <consortium name="EnsemblPlants"/>
        </authorList>
    </citation>
    <scope>IDENTIFICATION</scope>
    <source>
        <strain evidence="7">Williams 82</strain>
    </source>
</reference>
<dbReference type="GO" id="GO:0035999">
    <property type="term" value="P:tetrahydrofolate interconversion"/>
    <property type="evidence" value="ECO:0007669"/>
    <property type="project" value="UniProtKB-UniPathway"/>
</dbReference>
<gene>
    <name evidence="6" type="ORF">GLYMA_13G084900</name>
</gene>
<dbReference type="SUPFAM" id="SSF53383">
    <property type="entry name" value="PLP-dependent transferases"/>
    <property type="match status" value="1"/>
</dbReference>
<dbReference type="SMR" id="A0A0R0GK79"/>
<dbReference type="PaxDb" id="3847-GLYMA13G02380.1"/>
<reference evidence="6 7" key="1">
    <citation type="journal article" date="2010" name="Nature">
        <title>Genome sequence of the palaeopolyploid soybean.</title>
        <authorList>
            <person name="Schmutz J."/>
            <person name="Cannon S.B."/>
            <person name="Schlueter J."/>
            <person name="Ma J."/>
            <person name="Mitros T."/>
            <person name="Nelson W."/>
            <person name="Hyten D.L."/>
            <person name="Song Q."/>
            <person name="Thelen J.J."/>
            <person name="Cheng J."/>
            <person name="Xu D."/>
            <person name="Hellsten U."/>
            <person name="May G.D."/>
            <person name="Yu Y."/>
            <person name="Sakurai T."/>
            <person name="Umezawa T."/>
            <person name="Bhattacharyya M.K."/>
            <person name="Sandhu D."/>
            <person name="Valliyodan B."/>
            <person name="Lindquist E."/>
            <person name="Peto M."/>
            <person name="Grant D."/>
            <person name="Shu S."/>
            <person name="Goodstein D."/>
            <person name="Barry K."/>
            <person name="Futrell-Griggs M."/>
            <person name="Abernathy B."/>
            <person name="Du J."/>
            <person name="Tian Z."/>
            <person name="Zhu L."/>
            <person name="Gill N."/>
            <person name="Joshi T."/>
            <person name="Libault M."/>
            <person name="Sethuraman A."/>
            <person name="Zhang X.-C."/>
            <person name="Shinozaki K."/>
            <person name="Nguyen H.T."/>
            <person name="Wing R.A."/>
            <person name="Cregan P."/>
            <person name="Specht J."/>
            <person name="Grimwood J."/>
            <person name="Rokhsar D."/>
            <person name="Stacey G."/>
            <person name="Shoemaker R.C."/>
            <person name="Jackson S.A."/>
        </authorList>
    </citation>
    <scope>NUCLEOTIDE SEQUENCE [LARGE SCALE GENOMIC DNA]</scope>
    <source>
        <strain evidence="7">cv. Williams 82</strain>
        <tissue evidence="6">Callus</tissue>
    </source>
</reference>
<feature type="transmembrane region" description="Helical" evidence="4">
    <location>
        <begin position="101"/>
        <end position="122"/>
    </location>
</feature>
<evidence type="ECO:0000256" key="3">
    <source>
        <dbReference type="ARBA" id="ARBA00022898"/>
    </source>
</evidence>
<organism evidence="6">
    <name type="scientific">Glycine max</name>
    <name type="common">Soybean</name>
    <name type="synonym">Glycine hispida</name>
    <dbReference type="NCBI Taxonomy" id="3847"/>
    <lineage>
        <taxon>Eukaryota</taxon>
        <taxon>Viridiplantae</taxon>
        <taxon>Streptophyta</taxon>
        <taxon>Embryophyta</taxon>
        <taxon>Tracheophyta</taxon>
        <taxon>Spermatophyta</taxon>
        <taxon>Magnoliopsida</taxon>
        <taxon>eudicotyledons</taxon>
        <taxon>Gunneridae</taxon>
        <taxon>Pentapetalae</taxon>
        <taxon>rosids</taxon>
        <taxon>fabids</taxon>
        <taxon>Fabales</taxon>
        <taxon>Fabaceae</taxon>
        <taxon>Papilionoideae</taxon>
        <taxon>50 kb inversion clade</taxon>
        <taxon>NPAAA clade</taxon>
        <taxon>indigoferoid/millettioid clade</taxon>
        <taxon>Phaseoleae</taxon>
        <taxon>Glycine</taxon>
        <taxon>Glycine subgen. Soja</taxon>
    </lineage>
</organism>
<proteinExistence type="predicted"/>